<sequence>MIHAKPDHSLRTVESDLSRYDATPRNFLFSVKGPRYPTHMLRFRDETARPATANFFASGVLALREKPGVFLWQFPPNFAFVPDSFEAVLALLPMDFASAAQFAAQHDARVSDPWVDVDVNRRVRHAIEIRHPSFGTPEFVALLRKYKAALVISDSTAGWPYGEDATSGHHLSPLMNRYSRSCAPDVPRPALALRPSGPAQPTRGHPLSGFTRRRHDGCSVPVKRTR</sequence>
<dbReference type="PANTHER" id="PTHR30348">
    <property type="entry name" value="UNCHARACTERIZED PROTEIN YECE"/>
    <property type="match status" value="1"/>
</dbReference>
<evidence type="ECO:0000313" key="3">
    <source>
        <dbReference type="Proteomes" id="UP000484381"/>
    </source>
</evidence>
<evidence type="ECO:0000256" key="1">
    <source>
        <dbReference type="SAM" id="MobiDB-lite"/>
    </source>
</evidence>
<keyword evidence="3" id="KW-1185">Reference proteome</keyword>
<name>A0A7X1N7N2_9BURK</name>
<feature type="region of interest" description="Disordered" evidence="1">
    <location>
        <begin position="188"/>
        <end position="226"/>
    </location>
</feature>
<dbReference type="Gene3D" id="3.20.20.410">
    <property type="entry name" value="Protein of unknown function UPF0759"/>
    <property type="match status" value="1"/>
</dbReference>
<dbReference type="InterPro" id="IPR002763">
    <property type="entry name" value="DUF72"/>
</dbReference>
<protein>
    <submittedName>
        <fullName evidence="2">DUF72 domain-containing protein</fullName>
    </submittedName>
</protein>
<dbReference type="SUPFAM" id="SSF117396">
    <property type="entry name" value="TM1631-like"/>
    <property type="match status" value="1"/>
</dbReference>
<dbReference type="EMBL" id="WHNP01000005">
    <property type="protein sequence ID" value="MPW16865.1"/>
    <property type="molecule type" value="Genomic_DNA"/>
</dbReference>
<dbReference type="PANTHER" id="PTHR30348:SF4">
    <property type="entry name" value="DUF72 DOMAIN-CONTAINING PROTEIN"/>
    <property type="match status" value="1"/>
</dbReference>
<proteinExistence type="predicted"/>
<comment type="caution">
    <text evidence="2">The sequence shown here is derived from an EMBL/GenBank/DDBJ whole genome shotgun (WGS) entry which is preliminary data.</text>
</comment>
<reference evidence="2 3" key="1">
    <citation type="submission" date="2019-10" db="EMBL/GenBank/DDBJ databases">
        <title>Paraburkholderia sp. isolated from nodules of Mimosa pudica from Brazilian Atlantic Forest soils.</title>
        <authorList>
            <person name="Paulitsch F."/>
            <person name="Hungria M."/>
            <person name="Dall'Agnol R."/>
        </authorList>
    </citation>
    <scope>NUCLEOTIDE SEQUENCE [LARGE SCALE GENOMIC DNA]</scope>
    <source>
        <strain evidence="2 3">CNPSo 3157</strain>
    </source>
</reference>
<dbReference type="Proteomes" id="UP000484381">
    <property type="component" value="Unassembled WGS sequence"/>
</dbReference>
<dbReference type="AlphaFoldDB" id="A0A7X1N7N2"/>
<dbReference type="Pfam" id="PF01904">
    <property type="entry name" value="DUF72"/>
    <property type="match status" value="1"/>
</dbReference>
<accession>A0A7X1N7N2</accession>
<dbReference type="InterPro" id="IPR036520">
    <property type="entry name" value="UPF0759_sf"/>
</dbReference>
<organism evidence="2 3">
    <name type="scientific">Paraburkholderia franconis</name>
    <dbReference type="NCBI Taxonomy" id="2654983"/>
    <lineage>
        <taxon>Bacteria</taxon>
        <taxon>Pseudomonadati</taxon>
        <taxon>Pseudomonadota</taxon>
        <taxon>Betaproteobacteria</taxon>
        <taxon>Burkholderiales</taxon>
        <taxon>Burkholderiaceae</taxon>
        <taxon>Paraburkholderia</taxon>
    </lineage>
</organism>
<gene>
    <name evidence="2" type="ORF">GCT13_07935</name>
</gene>
<evidence type="ECO:0000313" key="2">
    <source>
        <dbReference type="EMBL" id="MPW16865.1"/>
    </source>
</evidence>